<feature type="compositionally biased region" description="Low complexity" evidence="1">
    <location>
        <begin position="15"/>
        <end position="40"/>
    </location>
</feature>
<dbReference type="EMBL" id="JAPZBT010000002">
    <property type="protein sequence ID" value="KAJ5373976.1"/>
    <property type="molecule type" value="Genomic_DNA"/>
</dbReference>
<evidence type="ECO:0000313" key="4">
    <source>
        <dbReference type="Proteomes" id="UP001147752"/>
    </source>
</evidence>
<proteinExistence type="predicted"/>
<organism evidence="3 4">
    <name type="scientific">Penicillium concentricum</name>
    <dbReference type="NCBI Taxonomy" id="293559"/>
    <lineage>
        <taxon>Eukaryota</taxon>
        <taxon>Fungi</taxon>
        <taxon>Dikarya</taxon>
        <taxon>Ascomycota</taxon>
        <taxon>Pezizomycotina</taxon>
        <taxon>Eurotiomycetes</taxon>
        <taxon>Eurotiomycetidae</taxon>
        <taxon>Eurotiales</taxon>
        <taxon>Aspergillaceae</taxon>
        <taxon>Penicillium</taxon>
    </lineage>
</organism>
<reference evidence="3" key="1">
    <citation type="submission" date="2022-12" db="EMBL/GenBank/DDBJ databases">
        <authorList>
            <person name="Petersen C."/>
        </authorList>
    </citation>
    <scope>NUCLEOTIDE SEQUENCE</scope>
    <source>
        <strain evidence="3">IBT 3081</strain>
    </source>
</reference>
<reference evidence="3" key="2">
    <citation type="journal article" date="2023" name="IMA Fungus">
        <title>Comparative genomic study of the Penicillium genus elucidates a diverse pangenome and 15 lateral gene transfer events.</title>
        <authorList>
            <person name="Petersen C."/>
            <person name="Sorensen T."/>
            <person name="Nielsen M.R."/>
            <person name="Sondergaard T.E."/>
            <person name="Sorensen J.L."/>
            <person name="Fitzpatrick D.A."/>
            <person name="Frisvad J.C."/>
            <person name="Nielsen K.L."/>
        </authorList>
    </citation>
    <scope>NUCLEOTIDE SEQUENCE</scope>
    <source>
        <strain evidence="3">IBT 3081</strain>
    </source>
</reference>
<evidence type="ECO:0000313" key="3">
    <source>
        <dbReference type="EMBL" id="KAJ5373976.1"/>
    </source>
</evidence>
<protein>
    <recommendedName>
        <fullName evidence="2">Myb-like DNA-binding domain-containing protein</fullName>
    </recommendedName>
</protein>
<feature type="region of interest" description="Disordered" evidence="1">
    <location>
        <begin position="93"/>
        <end position="148"/>
    </location>
</feature>
<accession>A0A9W9VC38</accession>
<dbReference type="Proteomes" id="UP001147752">
    <property type="component" value="Unassembled WGS sequence"/>
</dbReference>
<name>A0A9W9VC38_9EURO</name>
<sequence length="148" mass="15475">MNSTMDSATKKQEDPASTSSAPTSTSAPASPSAPGPAATSVSQETEAVPKASDEEFMLTLLSHAKLDMTAAANELRITKAACRMRFIRLQQKYGFKQVGPKRTPRGKKGAANADKKAGSTSEVPATSEEADAAENNAEDADVKEGTEN</sequence>
<dbReference type="GeneID" id="81462895"/>
<dbReference type="OrthoDB" id="4365092at2759"/>
<dbReference type="Pfam" id="PF22980">
    <property type="entry name" value="Myb_DNA-bind_8"/>
    <property type="match status" value="1"/>
</dbReference>
<dbReference type="RefSeq" id="XP_056579962.1">
    <property type="nucleotide sequence ID" value="XM_056723712.1"/>
</dbReference>
<dbReference type="InterPro" id="IPR054505">
    <property type="entry name" value="Myb_DNA-bind_8"/>
</dbReference>
<dbReference type="AlphaFoldDB" id="A0A9W9VC38"/>
<feature type="compositionally biased region" description="Acidic residues" evidence="1">
    <location>
        <begin position="128"/>
        <end position="139"/>
    </location>
</feature>
<evidence type="ECO:0000259" key="2">
    <source>
        <dbReference type="Pfam" id="PF22980"/>
    </source>
</evidence>
<feature type="domain" description="Myb-like DNA-binding" evidence="2">
    <location>
        <begin position="53"/>
        <end position="94"/>
    </location>
</feature>
<evidence type="ECO:0000256" key="1">
    <source>
        <dbReference type="SAM" id="MobiDB-lite"/>
    </source>
</evidence>
<feature type="region of interest" description="Disordered" evidence="1">
    <location>
        <begin position="1"/>
        <end position="50"/>
    </location>
</feature>
<comment type="caution">
    <text evidence="3">The sequence shown here is derived from an EMBL/GenBank/DDBJ whole genome shotgun (WGS) entry which is preliminary data.</text>
</comment>
<keyword evidence="4" id="KW-1185">Reference proteome</keyword>
<gene>
    <name evidence="3" type="ORF">N7517_005982</name>
</gene>